<dbReference type="AlphaFoldDB" id="A0A0B7G2V3"/>
<name>A0A0B7G2V3_THACB</name>
<gene>
    <name evidence="1" type="ORF">RSOLAG1IB_10469</name>
</gene>
<keyword evidence="2" id="KW-1185">Reference proteome</keyword>
<evidence type="ECO:0000313" key="2">
    <source>
        <dbReference type="Proteomes" id="UP000059188"/>
    </source>
</evidence>
<evidence type="ECO:0000313" key="1">
    <source>
        <dbReference type="EMBL" id="CEL62777.1"/>
    </source>
</evidence>
<reference evidence="1 2" key="1">
    <citation type="submission" date="2014-11" db="EMBL/GenBank/DDBJ databases">
        <authorList>
            <person name="Wibberg Daniel"/>
        </authorList>
    </citation>
    <scope>NUCLEOTIDE SEQUENCE [LARGE SCALE GENOMIC DNA]</scope>
    <source>
        <strain evidence="1">Rhizoctonia solani AG1-IB 7/3/14</strain>
    </source>
</reference>
<proteinExistence type="predicted"/>
<dbReference type="Gene3D" id="3.80.10.10">
    <property type="entry name" value="Ribonuclease Inhibitor"/>
    <property type="match status" value="1"/>
</dbReference>
<dbReference type="InterPro" id="IPR032675">
    <property type="entry name" value="LRR_dom_sf"/>
</dbReference>
<accession>A0A0B7G2V3</accession>
<organism evidence="1 2">
    <name type="scientific">Thanatephorus cucumeris (strain AG1-IB / isolate 7/3/14)</name>
    <name type="common">Lettuce bottom rot fungus</name>
    <name type="synonym">Rhizoctonia solani</name>
    <dbReference type="NCBI Taxonomy" id="1108050"/>
    <lineage>
        <taxon>Eukaryota</taxon>
        <taxon>Fungi</taxon>
        <taxon>Dikarya</taxon>
        <taxon>Basidiomycota</taxon>
        <taxon>Agaricomycotina</taxon>
        <taxon>Agaricomycetes</taxon>
        <taxon>Cantharellales</taxon>
        <taxon>Ceratobasidiaceae</taxon>
        <taxon>Rhizoctonia</taxon>
        <taxon>Rhizoctonia solani AG-1</taxon>
    </lineage>
</organism>
<sequence>MCDSFDSPWRSLSAEMSLQRSAVQDLNVIMDGDPQSFDRMQALQDIEKHLARTRTLNIRSRAFAGLYDTFNLVMAHCVPEHISQLSLCFVSPDDNIHQEIFMSEALNDQNSEFHNQATRALSSLTSFRITEVYFDWKFVTFSTRLFELRLNTIMLTGSSEVTAFMDALSSASELRELMLIKVLAFADQGPILPRGRPVILPHLNSLYLEDLYCNFVTLILTSITSTSYRLTLFPSSLVARNLLRHLETSKASTKDLFQVLAGIPVHELKISDDIIEFWTTRDGLRGLLGSMPTLKVLTIQYLDLSNGLLQGLCPPRSSQCIPFPKLHTIEFHGCYISNNAGGLGLKTVVNSHPLEKMVLGLTCDPSMHVISQTTAKSQKRRELIRWLQLKVPFFQFIDDDQSSTTTAEWNLWEL</sequence>
<dbReference type="EMBL" id="LN679169">
    <property type="protein sequence ID" value="CEL62777.1"/>
    <property type="molecule type" value="Genomic_DNA"/>
</dbReference>
<protein>
    <submittedName>
        <fullName evidence="1">Uncharacterized protein</fullName>
    </submittedName>
</protein>
<dbReference type="Proteomes" id="UP000059188">
    <property type="component" value="Unassembled WGS sequence"/>
</dbReference>
<dbReference type="SUPFAM" id="SSF52047">
    <property type="entry name" value="RNI-like"/>
    <property type="match status" value="1"/>
</dbReference>